<proteinExistence type="predicted"/>
<evidence type="ECO:0000256" key="2">
    <source>
        <dbReference type="ARBA" id="ARBA00023125"/>
    </source>
</evidence>
<name>A0ABQ3VNG2_9CHLR</name>
<gene>
    <name evidence="5" type="ORF">KSZ_53360</name>
</gene>
<keyword evidence="1" id="KW-0805">Transcription regulation</keyword>
<dbReference type="SMART" id="SM00345">
    <property type="entry name" value="HTH_GNTR"/>
    <property type="match status" value="1"/>
</dbReference>
<sequence length="137" mass="15530">MFLMIEIDSEKPIYMQIRDQIIEGIASGQLPAGAGLPTIRQLASDFGINLHTVNKAYDLLEREGFIQLRRKTGAVVQVTSPLSATWQERQRTLLAEAYAKHVSSEEILRQCQAILKDFEEFAAQHKLNSNSQNWSQQ</sequence>
<reference evidence="5 6" key="1">
    <citation type="journal article" date="2021" name="Int. J. Syst. Evol. Microbiol.">
        <title>Reticulibacter mediterranei gen. nov., sp. nov., within the new family Reticulibacteraceae fam. nov., and Ktedonospora formicarum gen. nov., sp. nov., Ktedonobacter robiniae sp. nov., Dictyobacter formicarum sp. nov. and Dictyobacter arantiisoli sp. nov., belonging to the class Ktedonobacteria.</title>
        <authorList>
            <person name="Yabe S."/>
            <person name="Zheng Y."/>
            <person name="Wang C.M."/>
            <person name="Sakai Y."/>
            <person name="Abe K."/>
            <person name="Yokota A."/>
            <person name="Donadio S."/>
            <person name="Cavaletti L."/>
            <person name="Monciardini P."/>
        </authorList>
    </citation>
    <scope>NUCLEOTIDE SEQUENCE [LARGE SCALE GENOMIC DNA]</scope>
    <source>
        <strain evidence="5 6">SOSP1-9</strain>
    </source>
</reference>
<keyword evidence="2" id="KW-0238">DNA-binding</keyword>
<evidence type="ECO:0000313" key="6">
    <source>
        <dbReference type="Proteomes" id="UP000635565"/>
    </source>
</evidence>
<dbReference type="InterPro" id="IPR036388">
    <property type="entry name" value="WH-like_DNA-bd_sf"/>
</dbReference>
<dbReference type="Pfam" id="PF00392">
    <property type="entry name" value="GntR"/>
    <property type="match status" value="1"/>
</dbReference>
<evidence type="ECO:0000313" key="5">
    <source>
        <dbReference type="EMBL" id="GHO87330.1"/>
    </source>
</evidence>
<keyword evidence="6" id="KW-1185">Reference proteome</keyword>
<dbReference type="PANTHER" id="PTHR38445:SF12">
    <property type="entry name" value="GNTR-FAMILY TRANSCRIPTIONAL REGULATOR"/>
    <property type="match status" value="1"/>
</dbReference>
<dbReference type="PROSITE" id="PS50949">
    <property type="entry name" value="HTH_GNTR"/>
    <property type="match status" value="1"/>
</dbReference>
<evidence type="ECO:0000256" key="3">
    <source>
        <dbReference type="ARBA" id="ARBA00023163"/>
    </source>
</evidence>
<dbReference type="Gene3D" id="1.10.10.10">
    <property type="entry name" value="Winged helix-like DNA-binding domain superfamily/Winged helix DNA-binding domain"/>
    <property type="match status" value="1"/>
</dbReference>
<dbReference type="InterPro" id="IPR036390">
    <property type="entry name" value="WH_DNA-bd_sf"/>
</dbReference>
<dbReference type="EMBL" id="BNJJ01000016">
    <property type="protein sequence ID" value="GHO87330.1"/>
    <property type="molecule type" value="Genomic_DNA"/>
</dbReference>
<dbReference type="PANTHER" id="PTHR38445">
    <property type="entry name" value="HTH-TYPE TRANSCRIPTIONAL REPRESSOR YTRA"/>
    <property type="match status" value="1"/>
</dbReference>
<organism evidence="5 6">
    <name type="scientific">Dictyobacter formicarum</name>
    <dbReference type="NCBI Taxonomy" id="2778368"/>
    <lineage>
        <taxon>Bacteria</taxon>
        <taxon>Bacillati</taxon>
        <taxon>Chloroflexota</taxon>
        <taxon>Ktedonobacteria</taxon>
        <taxon>Ktedonobacterales</taxon>
        <taxon>Dictyobacteraceae</taxon>
        <taxon>Dictyobacter</taxon>
    </lineage>
</organism>
<evidence type="ECO:0000256" key="1">
    <source>
        <dbReference type="ARBA" id="ARBA00023015"/>
    </source>
</evidence>
<keyword evidence="3" id="KW-0804">Transcription</keyword>
<dbReference type="InterPro" id="IPR000524">
    <property type="entry name" value="Tscrpt_reg_HTH_GntR"/>
</dbReference>
<accession>A0ABQ3VNG2</accession>
<evidence type="ECO:0000259" key="4">
    <source>
        <dbReference type="PROSITE" id="PS50949"/>
    </source>
</evidence>
<comment type="caution">
    <text evidence="5">The sequence shown here is derived from an EMBL/GenBank/DDBJ whole genome shotgun (WGS) entry which is preliminary data.</text>
</comment>
<dbReference type="SUPFAM" id="SSF46785">
    <property type="entry name" value="Winged helix' DNA-binding domain"/>
    <property type="match status" value="1"/>
</dbReference>
<dbReference type="CDD" id="cd07377">
    <property type="entry name" value="WHTH_GntR"/>
    <property type="match status" value="1"/>
</dbReference>
<dbReference type="RefSeq" id="WP_201364901.1">
    <property type="nucleotide sequence ID" value="NZ_BNJJ01000016.1"/>
</dbReference>
<feature type="domain" description="HTH gntR-type" evidence="4">
    <location>
        <begin position="11"/>
        <end position="79"/>
    </location>
</feature>
<protein>
    <submittedName>
        <fullName evidence="5">GntR family transcriptional regulator</fullName>
    </submittedName>
</protein>
<dbReference type="Proteomes" id="UP000635565">
    <property type="component" value="Unassembled WGS sequence"/>
</dbReference>